<dbReference type="NCBIfam" id="TIGR00357">
    <property type="entry name" value="peptide-methionine (R)-S-oxide reductase MsrB"/>
    <property type="match status" value="1"/>
</dbReference>
<comment type="caution">
    <text evidence="10">The sequence shown here is derived from an EMBL/GenBank/DDBJ whole genome shotgun (WGS) entry which is preliminary data.</text>
</comment>
<keyword evidence="6" id="KW-0560">Oxidoreductase</keyword>
<name>A0ABQ7YS51_BRANA</name>
<keyword evidence="7" id="KW-0676">Redox-active center</keyword>
<dbReference type="EMBL" id="JAGKQM010000017">
    <property type="protein sequence ID" value="KAH0870953.1"/>
    <property type="molecule type" value="Genomic_DNA"/>
</dbReference>
<dbReference type="PANTHER" id="PTHR46081:SF8">
    <property type="entry name" value="PEPTIDE METHIONINE SULFOXIDE REDUCTASE 2"/>
    <property type="match status" value="1"/>
</dbReference>
<evidence type="ECO:0000256" key="1">
    <source>
        <dbReference type="ARBA" id="ARBA00001947"/>
    </source>
</evidence>
<evidence type="ECO:0000256" key="8">
    <source>
        <dbReference type="SAM" id="MobiDB-lite"/>
    </source>
</evidence>
<dbReference type="PROSITE" id="PS51790">
    <property type="entry name" value="MSRB"/>
    <property type="match status" value="1"/>
</dbReference>
<reference evidence="10 11" key="1">
    <citation type="submission" date="2021-05" db="EMBL/GenBank/DDBJ databases">
        <title>Genome Assembly of Synthetic Allotetraploid Brassica napus Reveals Homoeologous Exchanges between Subgenomes.</title>
        <authorList>
            <person name="Davis J.T."/>
        </authorList>
    </citation>
    <scope>NUCLEOTIDE SEQUENCE [LARGE SCALE GENOMIC DNA]</scope>
    <source>
        <strain evidence="11">cv. Da-Ae</strain>
        <tissue evidence="10">Seedling</tissue>
    </source>
</reference>
<evidence type="ECO:0000256" key="7">
    <source>
        <dbReference type="ARBA" id="ARBA00023284"/>
    </source>
</evidence>
<dbReference type="InterPro" id="IPR011057">
    <property type="entry name" value="Mss4-like_sf"/>
</dbReference>
<dbReference type="PANTHER" id="PTHR46081">
    <property type="entry name" value="PEPTIDE METHIONINE SULFOXIDE REDUCTASE 2"/>
    <property type="match status" value="1"/>
</dbReference>
<organism evidence="10 11">
    <name type="scientific">Brassica napus</name>
    <name type="common">Rape</name>
    <dbReference type="NCBI Taxonomy" id="3708"/>
    <lineage>
        <taxon>Eukaryota</taxon>
        <taxon>Viridiplantae</taxon>
        <taxon>Streptophyta</taxon>
        <taxon>Embryophyta</taxon>
        <taxon>Tracheophyta</taxon>
        <taxon>Spermatophyta</taxon>
        <taxon>Magnoliopsida</taxon>
        <taxon>eudicotyledons</taxon>
        <taxon>Gunneridae</taxon>
        <taxon>Pentapetalae</taxon>
        <taxon>rosids</taxon>
        <taxon>malvids</taxon>
        <taxon>Brassicales</taxon>
        <taxon>Brassicaceae</taxon>
        <taxon>Brassiceae</taxon>
        <taxon>Brassica</taxon>
    </lineage>
</organism>
<evidence type="ECO:0000256" key="2">
    <source>
        <dbReference type="ARBA" id="ARBA00007174"/>
    </source>
</evidence>
<evidence type="ECO:0000256" key="3">
    <source>
        <dbReference type="ARBA" id="ARBA00022723"/>
    </source>
</evidence>
<dbReference type="Proteomes" id="UP000824890">
    <property type="component" value="Unassembled WGS sequence"/>
</dbReference>
<keyword evidence="5" id="KW-0813">Transport</keyword>
<evidence type="ECO:0000256" key="6">
    <source>
        <dbReference type="ARBA" id="ARBA00023002"/>
    </source>
</evidence>
<comment type="cofactor">
    <cofactor evidence="1">
        <name>Zn(2+)</name>
        <dbReference type="ChEBI" id="CHEBI:29105"/>
    </cofactor>
</comment>
<gene>
    <name evidence="10" type="ORF">HID58_077975</name>
</gene>
<evidence type="ECO:0000256" key="5">
    <source>
        <dbReference type="ARBA" id="ARBA00022982"/>
    </source>
</evidence>
<accession>A0ABQ7YS51</accession>
<evidence type="ECO:0000313" key="11">
    <source>
        <dbReference type="Proteomes" id="UP000824890"/>
    </source>
</evidence>
<sequence length="491" mass="52887">MNPLNLASTSSPPPVANDLLVKRKRGRPRKDEQENGRVTPNLDVNLVGKTVSGVVAGSYDAGYILNVKVDDSDTKLRGIVFARGKVMPVTPSNDVAPNVKMFTKEETKNQSDDDQSLPPNDEPIKDVFTDLEISEPARALPLMSKESNGEAATRLVEFFPAPETKTMVTGKENLVLAQKEQQKSPGEGRGFDLMAEEPACIGEKVPQGLQLELGNKSILSGDNNDNNNVGSEMETDPKSSVSKSGLIAKLFEGEHKKVDCAMEEEASPSVQRKEIKKKARMALNVIQSSVRVSSATSLTFSSAIKSFVTPSLPLATHRFSLSPSPNLNLLRIPSSPPSFSSLRRGFRGGRITAMASSAPGSVNKPEEEWRAVLSPEQFRILRQKGTEYPGTGEYNKVFGEGIYSCAGCGTPLYKSATKFDSGCGWPAFFDGIPGAINRTADPDGRRIEITCAACGGHLGHVFKGEGFPTPTDERHCVNSVSLKFAPGNATL</sequence>
<evidence type="ECO:0000259" key="9">
    <source>
        <dbReference type="PROSITE" id="PS51790"/>
    </source>
</evidence>
<dbReference type="Pfam" id="PF01641">
    <property type="entry name" value="SelR"/>
    <property type="match status" value="1"/>
</dbReference>
<feature type="domain" description="MsrB" evidence="9">
    <location>
        <begin position="366"/>
        <end position="487"/>
    </location>
</feature>
<dbReference type="InterPro" id="IPR002579">
    <property type="entry name" value="Met_Sox_Rdtase_MsrB_dom"/>
</dbReference>
<keyword evidence="4" id="KW-0862">Zinc</keyword>
<dbReference type="Gene3D" id="2.170.150.20">
    <property type="entry name" value="Peptide methionine sulfoxide reductase"/>
    <property type="match status" value="1"/>
</dbReference>
<evidence type="ECO:0000256" key="4">
    <source>
        <dbReference type="ARBA" id="ARBA00022833"/>
    </source>
</evidence>
<keyword evidence="3" id="KW-0479">Metal-binding</keyword>
<dbReference type="InterPro" id="IPR028427">
    <property type="entry name" value="Met_Sox_Rdtase_MsrB"/>
</dbReference>
<proteinExistence type="inferred from homology"/>
<dbReference type="SUPFAM" id="SSF51316">
    <property type="entry name" value="Mss4-like"/>
    <property type="match status" value="1"/>
</dbReference>
<feature type="region of interest" description="Disordered" evidence="8">
    <location>
        <begin position="218"/>
        <end position="240"/>
    </location>
</feature>
<protein>
    <recommendedName>
        <fullName evidence="9">MsrB domain-containing protein</fullName>
    </recommendedName>
</protein>
<comment type="similarity">
    <text evidence="2">Belongs to the MsrB Met sulfoxide reductase family.</text>
</comment>
<evidence type="ECO:0000313" key="10">
    <source>
        <dbReference type="EMBL" id="KAH0870953.1"/>
    </source>
</evidence>
<keyword evidence="5" id="KW-0249">Electron transport</keyword>
<keyword evidence="11" id="KW-1185">Reference proteome</keyword>